<dbReference type="EMBL" id="QGGT01000002">
    <property type="protein sequence ID" value="PWK34919.1"/>
    <property type="molecule type" value="Genomic_DNA"/>
</dbReference>
<dbReference type="AlphaFoldDB" id="A0A316EUS2"/>
<dbReference type="Proteomes" id="UP000245754">
    <property type="component" value="Unassembled WGS sequence"/>
</dbReference>
<comment type="caution">
    <text evidence="2">The sequence shown here is derived from an EMBL/GenBank/DDBJ whole genome shotgun (WGS) entry which is preliminary data.</text>
</comment>
<feature type="domain" description="STAS" evidence="1">
    <location>
        <begin position="1"/>
        <end position="102"/>
    </location>
</feature>
<dbReference type="SUPFAM" id="SSF52091">
    <property type="entry name" value="SpoIIaa-like"/>
    <property type="match status" value="1"/>
</dbReference>
<sequence length="102" mass="10328">MSDAIRFALDGELTIYRAAELREALLGALAAAPELPASPSSTSMVIDLADVTEIDSAGVQLLIATQRAGAALGVPVAFADASPAVHEVLGLFHLSAELGVSA</sequence>
<evidence type="ECO:0000313" key="2">
    <source>
        <dbReference type="EMBL" id="PWK34919.1"/>
    </source>
</evidence>
<proteinExistence type="predicted"/>
<keyword evidence="3" id="KW-1185">Reference proteome</keyword>
<dbReference type="PANTHER" id="PTHR35849:SF2">
    <property type="entry name" value="BLR2341 PROTEIN"/>
    <property type="match status" value="1"/>
</dbReference>
<dbReference type="InterPro" id="IPR036513">
    <property type="entry name" value="STAS_dom_sf"/>
</dbReference>
<accession>A0A316EUS2</accession>
<dbReference type="Pfam" id="PF13466">
    <property type="entry name" value="STAS_2"/>
    <property type="match status" value="1"/>
</dbReference>
<dbReference type="InterPro" id="IPR002645">
    <property type="entry name" value="STAS_dom"/>
</dbReference>
<dbReference type="RefSeq" id="WP_109583054.1">
    <property type="nucleotide sequence ID" value="NZ_QGGT01000002.1"/>
</dbReference>
<evidence type="ECO:0000313" key="3">
    <source>
        <dbReference type="Proteomes" id="UP000245754"/>
    </source>
</evidence>
<name>A0A316EUS2_9BURK</name>
<dbReference type="PROSITE" id="PS50801">
    <property type="entry name" value="STAS"/>
    <property type="match status" value="1"/>
</dbReference>
<dbReference type="InterPro" id="IPR052746">
    <property type="entry name" value="MlaB_ABC_Transporter"/>
</dbReference>
<dbReference type="PANTHER" id="PTHR35849">
    <property type="entry name" value="BLR2341 PROTEIN"/>
    <property type="match status" value="1"/>
</dbReference>
<dbReference type="InterPro" id="IPR058548">
    <property type="entry name" value="MlaB-like_STAS"/>
</dbReference>
<evidence type="ECO:0000259" key="1">
    <source>
        <dbReference type="PROSITE" id="PS50801"/>
    </source>
</evidence>
<protein>
    <submittedName>
        <fullName evidence="2">Anti-anti-sigma factor</fullName>
    </submittedName>
</protein>
<dbReference type="CDD" id="cd07043">
    <property type="entry name" value="STAS_anti-anti-sigma_factors"/>
    <property type="match status" value="1"/>
</dbReference>
<organism evidence="2 3">
    <name type="scientific">Cupriavidus plantarum</name>
    <dbReference type="NCBI Taxonomy" id="942865"/>
    <lineage>
        <taxon>Bacteria</taxon>
        <taxon>Pseudomonadati</taxon>
        <taxon>Pseudomonadota</taxon>
        <taxon>Betaproteobacteria</taxon>
        <taxon>Burkholderiales</taxon>
        <taxon>Burkholderiaceae</taxon>
        <taxon>Cupriavidus</taxon>
    </lineage>
</organism>
<dbReference type="Gene3D" id="3.30.750.24">
    <property type="entry name" value="STAS domain"/>
    <property type="match status" value="1"/>
</dbReference>
<reference evidence="2 3" key="1">
    <citation type="submission" date="2018-05" db="EMBL/GenBank/DDBJ databases">
        <title>Genomic Encyclopedia of Type Strains, Phase IV (KMG-V): Genome sequencing to study the core and pangenomes of soil and plant-associated prokaryotes.</title>
        <authorList>
            <person name="Whitman W."/>
        </authorList>
    </citation>
    <scope>NUCLEOTIDE SEQUENCE [LARGE SCALE GENOMIC DNA]</scope>
    <source>
        <strain evidence="2 3">SLV-132</strain>
    </source>
</reference>
<gene>
    <name evidence="2" type="ORF">C7419_102192</name>
</gene>